<gene>
    <name evidence="2" type="ORF">DM868_07720</name>
</gene>
<dbReference type="Pfam" id="PF23366">
    <property type="entry name" value="Beta-prop_HVO_0234"/>
    <property type="match status" value="1"/>
</dbReference>
<keyword evidence="3" id="KW-1185">Reference proteome</keyword>
<dbReference type="RefSeq" id="WP_137276283.1">
    <property type="nucleotide sequence ID" value="NZ_QKNX01000002.1"/>
</dbReference>
<name>A0A4U5JFC5_9EURY</name>
<dbReference type="InterPro" id="IPR056505">
    <property type="entry name" value="Beta-prop_HVO_0234"/>
</dbReference>
<dbReference type="Proteomes" id="UP000308037">
    <property type="component" value="Unassembled WGS sequence"/>
</dbReference>
<feature type="domain" description="HVO-0234-like beta-propeller" evidence="1">
    <location>
        <begin position="7"/>
        <end position="258"/>
    </location>
</feature>
<evidence type="ECO:0000313" key="3">
    <source>
        <dbReference type="Proteomes" id="UP000308037"/>
    </source>
</evidence>
<evidence type="ECO:0000259" key="1">
    <source>
        <dbReference type="Pfam" id="PF23366"/>
    </source>
</evidence>
<proteinExistence type="predicted"/>
<organism evidence="2 3">
    <name type="scientific">Natronomonas salsuginis</name>
    <dbReference type="NCBI Taxonomy" id="2217661"/>
    <lineage>
        <taxon>Archaea</taxon>
        <taxon>Methanobacteriati</taxon>
        <taxon>Methanobacteriota</taxon>
        <taxon>Stenosarchaea group</taxon>
        <taxon>Halobacteria</taxon>
        <taxon>Halobacteriales</taxon>
        <taxon>Natronomonadaceae</taxon>
        <taxon>Natronomonas</taxon>
    </lineage>
</organism>
<evidence type="ECO:0000313" key="2">
    <source>
        <dbReference type="EMBL" id="TKR26367.1"/>
    </source>
</evidence>
<comment type="caution">
    <text evidence="2">The sequence shown here is derived from an EMBL/GenBank/DDBJ whole genome shotgun (WGS) entry which is preliminary data.</text>
</comment>
<dbReference type="OrthoDB" id="213812at2157"/>
<dbReference type="AlphaFoldDB" id="A0A4U5JFC5"/>
<sequence length="259" mass="26397">MSDEDISLTEKRVYAGGDGATAAFVASAIGLARVAVSDDIVGEFSLDRRGDTTAVAADGGHLAIGTPEDVFIGTDDGFYGTDFGAATAVGYRDGLVASGGERVARYDGGWGTVAEIDGVRAIDDGMVAAVSGVYRLDGTHVGLDDVRDVSGSGTPLAATGDGLYALANGWVRALDGAFRCVSSDGERAHAATRETLYERSDDGEWTAVDLPVDGAVVDVAYGGDGTYAVTEAGVFLADVGDGWRHRSIGLSGVSGMAIV</sequence>
<reference evidence="2 3" key="1">
    <citation type="submission" date="2019-04" db="EMBL/GenBank/DDBJ databases">
        <title>Natronomonas sp. F20-122 a newhaloarchaeon isolated from a saline saltern of Isla Bacuta, Huelva, Spain.</title>
        <authorList>
            <person name="Duran-Viseras A."/>
            <person name="Sanchez-Porro C."/>
            <person name="Ventosa A."/>
        </authorList>
    </citation>
    <scope>NUCLEOTIDE SEQUENCE [LARGE SCALE GENOMIC DNA]</scope>
    <source>
        <strain evidence="2 3">F20-122</strain>
    </source>
</reference>
<accession>A0A4U5JFC5</accession>
<protein>
    <recommendedName>
        <fullName evidence="1">HVO-0234-like beta-propeller domain-containing protein</fullName>
    </recommendedName>
</protein>
<dbReference type="EMBL" id="QKNX01000002">
    <property type="protein sequence ID" value="TKR26367.1"/>
    <property type="molecule type" value="Genomic_DNA"/>
</dbReference>